<protein>
    <recommendedName>
        <fullName evidence="3">RNA transcription, translation and transport factor protein</fullName>
    </recommendedName>
</protein>
<gene>
    <name evidence="1" type="ORF">C923_03311</name>
</gene>
<dbReference type="EMBL" id="KE124610">
    <property type="protein sequence ID" value="EWC76027.1"/>
    <property type="molecule type" value="Genomic_DNA"/>
</dbReference>
<proteinExistence type="predicted"/>
<name>W7JAZ7_PLAFA</name>
<dbReference type="Pfam" id="PF10036">
    <property type="entry name" value="RLL"/>
    <property type="match status" value="1"/>
</dbReference>
<dbReference type="InterPro" id="IPR019265">
    <property type="entry name" value="RTRAF"/>
</dbReference>
<dbReference type="AlphaFoldDB" id="W7JAZ7"/>
<accession>W7JAZ7</accession>
<reference evidence="1 2" key="1">
    <citation type="submission" date="2013-02" db="EMBL/GenBank/DDBJ databases">
        <title>The Genome Sequence of Plasmodium falciparum UGT5.1.</title>
        <authorList>
            <consortium name="The Broad Institute Genome Sequencing Platform"/>
            <consortium name="The Broad Institute Genome Sequencing Center for Infectious Disease"/>
            <person name="Neafsey D."/>
            <person name="Cheeseman I."/>
            <person name="Volkman S."/>
            <person name="Adams J."/>
            <person name="Walker B."/>
            <person name="Young S.K."/>
            <person name="Zeng Q."/>
            <person name="Gargeya S."/>
            <person name="Fitzgerald M."/>
            <person name="Haas B."/>
            <person name="Abouelleil A."/>
            <person name="Alvarado L."/>
            <person name="Arachchi H.M."/>
            <person name="Berlin A.M."/>
            <person name="Chapman S.B."/>
            <person name="Dewar J."/>
            <person name="Goldberg J."/>
            <person name="Griggs A."/>
            <person name="Gujja S."/>
            <person name="Hansen M."/>
            <person name="Howarth C."/>
            <person name="Imamovic A."/>
            <person name="Larimer J."/>
            <person name="McCowan C."/>
            <person name="Murphy C."/>
            <person name="Neiman D."/>
            <person name="Pearson M."/>
            <person name="Priest M."/>
            <person name="Roberts A."/>
            <person name="Saif S."/>
            <person name="Shea T."/>
            <person name="Sisk P."/>
            <person name="Sykes S."/>
            <person name="Wortman J."/>
            <person name="Nusbaum C."/>
            <person name="Birren B."/>
        </authorList>
    </citation>
    <scope>NUCLEOTIDE SEQUENCE [LARGE SCALE GENOMIC DNA]</scope>
    <source>
        <strain evidence="1 2">UGT5.1</strain>
    </source>
</reference>
<evidence type="ECO:0000313" key="2">
    <source>
        <dbReference type="Proteomes" id="UP000030697"/>
    </source>
</evidence>
<organism evidence="1 2">
    <name type="scientific">Plasmodium falciparum UGT5.1</name>
    <dbReference type="NCBI Taxonomy" id="1237627"/>
    <lineage>
        <taxon>Eukaryota</taxon>
        <taxon>Sar</taxon>
        <taxon>Alveolata</taxon>
        <taxon>Apicomplexa</taxon>
        <taxon>Aconoidasida</taxon>
        <taxon>Haemosporida</taxon>
        <taxon>Plasmodiidae</taxon>
        <taxon>Plasmodium</taxon>
        <taxon>Plasmodium (Laverania)</taxon>
    </lineage>
</organism>
<dbReference type="OrthoDB" id="514167at2759"/>
<evidence type="ECO:0000313" key="1">
    <source>
        <dbReference type="EMBL" id="EWC76027.1"/>
    </source>
</evidence>
<dbReference type="Proteomes" id="UP000030697">
    <property type="component" value="Unassembled WGS sequence"/>
</dbReference>
<sequence>MKTLEKKLKLLNFDESFDIEKDDFYFLILKIEEEKIRLYKPKEREKINYRKEKNYIEHIIKYLKKLNINIENINKNNMNDLHVRTYILNNLTTLALIDEYKDITNFDDDDDDDEDIQDIENGHNHLQDDEDNDDLLINFFELNYLKLHSNDESQYIKENTFNVLIEKINEIFKHNNIPLLNINNMDRNYINISYVISALKLIKEKLKNKSKTDNTDYEHLFSLNINVKDDELKEFVYIIRYLFNEQLKKRKIDIKEILNDIQTLTYNPVIDIKQGRLGR</sequence>
<evidence type="ECO:0008006" key="3">
    <source>
        <dbReference type="Google" id="ProtNLM"/>
    </source>
</evidence>